<gene>
    <name evidence="1" type="ORF">MALGJ_37090</name>
</gene>
<evidence type="ECO:0000313" key="1">
    <source>
        <dbReference type="EMBL" id="GFG87033.1"/>
    </source>
</evidence>
<reference evidence="1 2" key="1">
    <citation type="journal article" date="2019" name="Emerg. Microbes Infect.">
        <title>Comprehensive subspecies identification of 175 nontuberculous mycobacteria species based on 7547 genomic profiles.</title>
        <authorList>
            <person name="Matsumoto Y."/>
            <person name="Kinjo T."/>
            <person name="Motooka D."/>
            <person name="Nabeya D."/>
            <person name="Jung N."/>
            <person name="Uechi K."/>
            <person name="Horii T."/>
            <person name="Iida T."/>
            <person name="Fujita J."/>
            <person name="Nakamura S."/>
        </authorList>
    </citation>
    <scope>NUCLEOTIDE SEQUENCE [LARGE SCALE GENOMIC DNA]</scope>
    <source>
        <strain evidence="1 2">JCM 30723</strain>
    </source>
</reference>
<comment type="caution">
    <text evidence="1">The sequence shown here is derived from an EMBL/GenBank/DDBJ whole genome shotgun (WGS) entry which is preliminary data.</text>
</comment>
<dbReference type="AlphaFoldDB" id="A0A7I9YEW6"/>
<accession>A0A7I9YEW6</accession>
<proteinExistence type="predicted"/>
<dbReference type="RefSeq" id="WP_272953209.1">
    <property type="nucleotide sequence ID" value="NZ_BLKY01000001.1"/>
</dbReference>
<dbReference type="Proteomes" id="UP000465305">
    <property type="component" value="Unassembled WGS sequence"/>
</dbReference>
<sequence length="44" mass="5262">MRAEEGDESIRDYAQEAQETQDRVAPRSWWGRLLDALNPFKRRL</sequence>
<dbReference type="EMBL" id="BLKY01000001">
    <property type="protein sequence ID" value="GFG87033.1"/>
    <property type="molecule type" value="Genomic_DNA"/>
</dbReference>
<evidence type="ECO:0000313" key="2">
    <source>
        <dbReference type="Proteomes" id="UP000465305"/>
    </source>
</evidence>
<protein>
    <submittedName>
        <fullName evidence="1">Uncharacterized protein</fullName>
    </submittedName>
</protein>
<name>A0A7I9YEW6_MYCAL</name>
<organism evidence="1 2">
    <name type="scientific">Mycolicibacter algericus</name>
    <name type="common">Mycobacterium algericum</name>
    <dbReference type="NCBI Taxonomy" id="1288388"/>
    <lineage>
        <taxon>Bacteria</taxon>
        <taxon>Bacillati</taxon>
        <taxon>Actinomycetota</taxon>
        <taxon>Actinomycetes</taxon>
        <taxon>Mycobacteriales</taxon>
        <taxon>Mycobacteriaceae</taxon>
        <taxon>Mycolicibacter</taxon>
    </lineage>
</organism>